<proteinExistence type="predicted"/>
<keyword evidence="1" id="KW-1133">Transmembrane helix</keyword>
<sequence>MNNEDKQQITEISLIEAIEELYCWKGSKIVIALFLIAFGFLLNHPIKLLASFVSIGLWFTILKIVEVIKKYLNARKR</sequence>
<name>A0AAJ6NAG5_9PAST</name>
<evidence type="ECO:0000313" key="2">
    <source>
        <dbReference type="EMBL" id="MDP8173155.1"/>
    </source>
</evidence>
<dbReference type="Proteomes" id="UP001236239">
    <property type="component" value="Unassembled WGS sequence"/>
</dbReference>
<feature type="transmembrane region" description="Helical" evidence="1">
    <location>
        <begin position="21"/>
        <end position="42"/>
    </location>
</feature>
<evidence type="ECO:0000256" key="1">
    <source>
        <dbReference type="SAM" id="Phobius"/>
    </source>
</evidence>
<reference evidence="2" key="1">
    <citation type="journal article" date="2023" name="Front. Microbiol.">
        <title>Phylogeography and host specificity of Pasteurellaceae pathogenic to sea-farmed fish in the north-east Atlantic.</title>
        <authorList>
            <person name="Gulla S."/>
            <person name="Colquhoun D.J."/>
            <person name="Olsen A.B."/>
            <person name="Spilsberg B."/>
            <person name="Lagesen K."/>
            <person name="Aakesson C.P."/>
            <person name="Strom S."/>
            <person name="Manji F."/>
            <person name="Birkbeck T.H."/>
            <person name="Nilsen H.K."/>
        </authorList>
    </citation>
    <scope>NUCLEOTIDE SEQUENCE</scope>
    <source>
        <strain evidence="2">TW16_20</strain>
    </source>
</reference>
<dbReference type="AlphaFoldDB" id="A0AAJ6NAG5"/>
<keyword evidence="1" id="KW-0812">Transmembrane</keyword>
<keyword evidence="1" id="KW-0472">Membrane</keyword>
<dbReference type="RefSeq" id="WP_306384720.1">
    <property type="nucleotide sequence ID" value="NZ_JASAYN010000006.1"/>
</dbReference>
<organism evidence="2 3">
    <name type="scientific">Phocoenobacter skyensis</name>
    <dbReference type="NCBI Taxonomy" id="97481"/>
    <lineage>
        <taxon>Bacteria</taxon>
        <taxon>Pseudomonadati</taxon>
        <taxon>Pseudomonadota</taxon>
        <taxon>Gammaproteobacteria</taxon>
        <taxon>Pasteurellales</taxon>
        <taxon>Pasteurellaceae</taxon>
        <taxon>Phocoenobacter</taxon>
    </lineage>
</organism>
<accession>A0AAJ6NAG5</accession>
<feature type="transmembrane region" description="Helical" evidence="1">
    <location>
        <begin position="48"/>
        <end position="68"/>
    </location>
</feature>
<protein>
    <submittedName>
        <fullName evidence="2">Uncharacterized protein</fullName>
    </submittedName>
</protein>
<comment type="caution">
    <text evidence="2">The sequence shown here is derived from an EMBL/GenBank/DDBJ whole genome shotgun (WGS) entry which is preliminary data.</text>
</comment>
<gene>
    <name evidence="2" type="ORF">QJU93_07265</name>
</gene>
<evidence type="ECO:0000313" key="3">
    <source>
        <dbReference type="Proteomes" id="UP001236239"/>
    </source>
</evidence>
<dbReference type="EMBL" id="JASAYQ010000011">
    <property type="protein sequence ID" value="MDP8173155.1"/>
    <property type="molecule type" value="Genomic_DNA"/>
</dbReference>